<evidence type="ECO:0000256" key="1">
    <source>
        <dbReference type="ARBA" id="ARBA00004651"/>
    </source>
</evidence>
<feature type="coiled-coil region" evidence="6">
    <location>
        <begin position="187"/>
        <end position="214"/>
    </location>
</feature>
<dbReference type="PANTHER" id="PTHR32309">
    <property type="entry name" value="TYROSINE-PROTEIN KINASE"/>
    <property type="match status" value="1"/>
</dbReference>
<dbReference type="Gene3D" id="3.40.50.300">
    <property type="entry name" value="P-loop containing nucleotide triphosphate hydrolases"/>
    <property type="match status" value="1"/>
</dbReference>
<feature type="domain" description="Polysaccharide chain length determinant N-terminal" evidence="8">
    <location>
        <begin position="6"/>
        <end position="104"/>
    </location>
</feature>
<feature type="coiled-coil region" evidence="6">
    <location>
        <begin position="277"/>
        <end position="325"/>
    </location>
</feature>
<keyword evidence="5 7" id="KW-0472">Membrane</keyword>
<dbReference type="InterPro" id="IPR032807">
    <property type="entry name" value="GNVR"/>
</dbReference>
<accession>A0ABN4UXH9</accession>
<dbReference type="RefSeq" id="WP_012056884.1">
    <property type="nucleotide sequence ID" value="NZ_CP007389.1"/>
</dbReference>
<evidence type="ECO:0000313" key="11">
    <source>
        <dbReference type="Proteomes" id="UP000185490"/>
    </source>
</evidence>
<organism evidence="10 11">
    <name type="scientific">Thermosipho melanesiensis</name>
    <dbReference type="NCBI Taxonomy" id="46541"/>
    <lineage>
        <taxon>Bacteria</taxon>
        <taxon>Thermotogati</taxon>
        <taxon>Thermotogota</taxon>
        <taxon>Thermotogae</taxon>
        <taxon>Thermotogales</taxon>
        <taxon>Fervidobacteriaceae</taxon>
        <taxon>Thermosipho</taxon>
    </lineage>
</organism>
<evidence type="ECO:0000256" key="3">
    <source>
        <dbReference type="ARBA" id="ARBA00022692"/>
    </source>
</evidence>
<evidence type="ECO:0000313" key="10">
    <source>
        <dbReference type="EMBL" id="APT73672.1"/>
    </source>
</evidence>
<keyword evidence="2" id="KW-1003">Cell membrane</keyword>
<evidence type="ECO:0000259" key="8">
    <source>
        <dbReference type="Pfam" id="PF02706"/>
    </source>
</evidence>
<sequence>MENQVEELTLSDILHIFKKRQLWFWMVFVLTIVATGVYLVFFATPIYEVSVKIKIPSKSSSPSLSSLSGAAALMLGGGMTSLGVSDEMELIKSRRTLQKVIKDLNLMDYFKSKIKDEEGKEKLTLNSVIDKLQEEVISVETVKDTSFVEIKVSLDDKEMAYKLSKKILEAYTEVSKELNKDQNTYMVEFIEKQLPQTEKELEKVEERLKKFKKEKSILPSKEAELLVDNLAEFDKKYYSAQLELTGLKIKFENLKSSISQFKELISKLDYVPNSPVISLLREKLVEYQIEYQGLLQKYSPDSIEVKEIEVKINEIEKKIKEEIDNIVKSSFNMDDPVLSNIYTQLVETQAALEISKANLESLVKLRAKFEEKLKELPDIEMEYINLERDYQLKQNAYILLKTKLEELKLSTAGFNFNAPIIVDEPFIPEKPSKPNKKLTLAIGGVLGIFIGILFVFVAEARDKKIRDWFDVEKTIGKKPIVLVEPDMNLSIFKAPGSRYSNLVEKIAMKIVSDSNPNVIGITSVGSFREKEIFSANFAGFFAKSGKKTLLLDFENSMYKIFDVNGGKTLVEVLKKNNDIQKVEENLYLIIKGRENVNDILISEDFEELMRRFKEEFNYVIINLPGSDSSSIPLLKKLCDELILVVKEKITDKEKFIESMEELKTRYIVLSE</sequence>
<evidence type="ECO:0000259" key="9">
    <source>
        <dbReference type="Pfam" id="PF13807"/>
    </source>
</evidence>
<dbReference type="InterPro" id="IPR050445">
    <property type="entry name" value="Bact_polysacc_biosynth/exp"/>
</dbReference>
<gene>
    <name evidence="10" type="ORF">BW47_03585</name>
</gene>
<dbReference type="InterPro" id="IPR027417">
    <property type="entry name" value="P-loop_NTPase"/>
</dbReference>
<feature type="transmembrane region" description="Helical" evidence="7">
    <location>
        <begin position="22"/>
        <end position="47"/>
    </location>
</feature>
<proteinExistence type="predicted"/>
<dbReference type="PANTHER" id="PTHR32309:SF13">
    <property type="entry name" value="FERRIC ENTEROBACTIN TRANSPORT PROTEIN FEPE"/>
    <property type="match status" value="1"/>
</dbReference>
<dbReference type="InterPro" id="IPR003856">
    <property type="entry name" value="LPS_length_determ_N"/>
</dbReference>
<feature type="transmembrane region" description="Helical" evidence="7">
    <location>
        <begin position="67"/>
        <end position="85"/>
    </location>
</feature>
<protein>
    <submittedName>
        <fullName evidence="10">Lipopolysaccharide biosynthesis protein</fullName>
    </submittedName>
</protein>
<reference evidence="10 11" key="1">
    <citation type="submission" date="2014-02" db="EMBL/GenBank/DDBJ databases">
        <title>Diversity of Thermotogales isolates from hydrothermal vents.</title>
        <authorList>
            <person name="Haverkamp T.H.A."/>
            <person name="Lossouarn J."/>
            <person name="Geslin C."/>
            <person name="Nesbo C.L."/>
        </authorList>
    </citation>
    <scope>NUCLEOTIDE SEQUENCE [LARGE SCALE GENOMIC DNA]</scope>
    <source>
        <strain evidence="10 11">431</strain>
    </source>
</reference>
<keyword evidence="3 7" id="KW-0812">Transmembrane</keyword>
<evidence type="ECO:0000256" key="2">
    <source>
        <dbReference type="ARBA" id="ARBA00022475"/>
    </source>
</evidence>
<dbReference type="Proteomes" id="UP000185490">
    <property type="component" value="Chromosome"/>
</dbReference>
<dbReference type="Pfam" id="PF02706">
    <property type="entry name" value="Wzz"/>
    <property type="match status" value="1"/>
</dbReference>
<feature type="transmembrane region" description="Helical" evidence="7">
    <location>
        <begin position="438"/>
        <end position="458"/>
    </location>
</feature>
<evidence type="ECO:0000256" key="4">
    <source>
        <dbReference type="ARBA" id="ARBA00022989"/>
    </source>
</evidence>
<evidence type="ECO:0000256" key="6">
    <source>
        <dbReference type="SAM" id="Coils"/>
    </source>
</evidence>
<comment type="subcellular location">
    <subcellularLocation>
        <location evidence="1">Cell membrane</location>
        <topology evidence="1">Multi-pass membrane protein</topology>
    </subcellularLocation>
</comment>
<evidence type="ECO:0000256" key="5">
    <source>
        <dbReference type="ARBA" id="ARBA00023136"/>
    </source>
</evidence>
<dbReference type="EMBL" id="CP007389">
    <property type="protein sequence ID" value="APT73672.1"/>
    <property type="molecule type" value="Genomic_DNA"/>
</dbReference>
<keyword evidence="6" id="KW-0175">Coiled coil</keyword>
<dbReference type="SUPFAM" id="SSF52540">
    <property type="entry name" value="P-loop containing nucleoside triphosphate hydrolases"/>
    <property type="match status" value="1"/>
</dbReference>
<evidence type="ECO:0000256" key="7">
    <source>
        <dbReference type="SAM" id="Phobius"/>
    </source>
</evidence>
<dbReference type="Pfam" id="PF13807">
    <property type="entry name" value="GNVR"/>
    <property type="match status" value="1"/>
</dbReference>
<keyword evidence="4 7" id="KW-1133">Transmembrane helix</keyword>
<name>A0ABN4UXH9_9BACT</name>
<keyword evidence="11" id="KW-1185">Reference proteome</keyword>
<feature type="domain" description="Tyrosine-protein kinase G-rich" evidence="9">
    <location>
        <begin position="379"/>
        <end position="458"/>
    </location>
</feature>